<keyword evidence="1" id="KW-0812">Transmembrane</keyword>
<feature type="transmembrane region" description="Helical" evidence="1">
    <location>
        <begin position="40"/>
        <end position="59"/>
    </location>
</feature>
<dbReference type="RefSeq" id="WP_104643981.1">
    <property type="nucleotide sequence ID" value="NZ_AQGW01000025.1"/>
</dbReference>
<evidence type="ECO:0000313" key="3">
    <source>
        <dbReference type="EMBL" id="SOU42894.1"/>
    </source>
</evidence>
<dbReference type="Proteomes" id="UP000238288">
    <property type="component" value="Chromosome PCAR9b"/>
</dbReference>
<keyword evidence="1" id="KW-0472">Membrane</keyword>
<accession>A0A2K4XF31</accession>
<evidence type="ECO:0000256" key="1">
    <source>
        <dbReference type="SAM" id="Phobius"/>
    </source>
</evidence>
<organism evidence="3 4">
    <name type="scientific">Pseudoalteromonas carrageenovora IAM 12662</name>
    <dbReference type="NCBI Taxonomy" id="1314868"/>
    <lineage>
        <taxon>Bacteria</taxon>
        <taxon>Pseudomonadati</taxon>
        <taxon>Pseudomonadota</taxon>
        <taxon>Gammaproteobacteria</taxon>
        <taxon>Alteromonadales</taxon>
        <taxon>Pseudoalteromonadaceae</taxon>
        <taxon>Pseudoalteromonas</taxon>
    </lineage>
</organism>
<dbReference type="EMBL" id="AQGW01000025">
    <property type="protein sequence ID" value="MBE0384510.1"/>
    <property type="molecule type" value="Genomic_DNA"/>
</dbReference>
<evidence type="ECO:0000313" key="4">
    <source>
        <dbReference type="Proteomes" id="UP000238288"/>
    </source>
</evidence>
<evidence type="ECO:0000313" key="5">
    <source>
        <dbReference type="Proteomes" id="UP000615003"/>
    </source>
</evidence>
<feature type="transmembrane region" description="Helical" evidence="1">
    <location>
        <begin position="16"/>
        <end position="34"/>
    </location>
</feature>
<reference evidence="2 5" key="1">
    <citation type="submission" date="2015-06" db="EMBL/GenBank/DDBJ databases">
        <title>Genome sequence of Pseudoalteromonas carrageenovora.</title>
        <authorList>
            <person name="Xie B.-B."/>
            <person name="Rong J.-C."/>
            <person name="Qin Q.-L."/>
            <person name="Zhang Y.-Z."/>
        </authorList>
    </citation>
    <scope>NUCLEOTIDE SEQUENCE [LARGE SCALE GENOMIC DNA]</scope>
    <source>
        <strain evidence="2 5">IAM 12662</strain>
    </source>
</reference>
<evidence type="ECO:0000313" key="2">
    <source>
        <dbReference type="EMBL" id="MBE0384510.1"/>
    </source>
</evidence>
<protein>
    <submittedName>
        <fullName evidence="3">Uncharacterized protein</fullName>
    </submittedName>
</protein>
<gene>
    <name evidence="3" type="ORF">PCAR9_B0422</name>
    <name evidence="2" type="ORF">PCARR_b0503</name>
</gene>
<dbReference type="GeneID" id="93665601"/>
<reference evidence="3 4" key="2">
    <citation type="submission" date="2017-11" db="EMBL/GenBank/DDBJ databases">
        <authorList>
            <person name="Han C.G."/>
        </authorList>
    </citation>
    <scope>NUCLEOTIDE SEQUENCE [LARGE SCALE GENOMIC DNA]</scope>
    <source>
        <strain evidence="4">ATCC 43555</strain>
        <strain evidence="3">ATCC43555</strain>
    </source>
</reference>
<keyword evidence="5" id="KW-1185">Reference proteome</keyword>
<name>A0A2K4XF31_PSEVC</name>
<sequence length="65" mass="6859">MTLIIRKSASSKIIKVIYSLISLIISFVCFANVYGLVGGIITGVACLMCVGLLTAFITGKALKGY</sequence>
<dbReference type="AlphaFoldDB" id="A0A2K4XF31"/>
<dbReference type="Proteomes" id="UP000615003">
    <property type="component" value="Unassembled WGS sequence"/>
</dbReference>
<keyword evidence="1" id="KW-1133">Transmembrane helix</keyword>
<proteinExistence type="predicted"/>
<dbReference type="EMBL" id="LT965929">
    <property type="protein sequence ID" value="SOU42894.1"/>
    <property type="molecule type" value="Genomic_DNA"/>
</dbReference>